<dbReference type="EMBL" id="AYRZ02000011">
    <property type="protein sequence ID" value="PHT69046.1"/>
    <property type="molecule type" value="Genomic_DNA"/>
</dbReference>
<dbReference type="PANTHER" id="PTHR31415:SF130">
    <property type="entry name" value="NDR1_HIN1-LIKE PROTEIN 6"/>
    <property type="match status" value="1"/>
</dbReference>
<proteinExistence type="predicted"/>
<dbReference type="GO" id="GO:0005886">
    <property type="term" value="C:plasma membrane"/>
    <property type="evidence" value="ECO:0000318"/>
    <property type="project" value="GO_Central"/>
</dbReference>
<protein>
    <submittedName>
        <fullName evidence="3">Uncharacterized protein</fullName>
    </submittedName>
</protein>
<dbReference type="Proteomes" id="UP000222542">
    <property type="component" value="Unassembled WGS sequence"/>
</dbReference>
<dbReference type="PANTHER" id="PTHR31415">
    <property type="entry name" value="OS05G0367900 PROTEIN"/>
    <property type="match status" value="1"/>
</dbReference>
<sequence>MTIYYDDVAAGVFYDYVSLADTTIAPFYQDKKAETIEKASLATAGAYVDNRAFDQMNKERVRRGAIGFNVRMVARVRFKAGGWRARRRFLRVYCKDLAVGVGSNNSTGNLTGGSRQCRVGF</sequence>
<dbReference type="Gramene" id="PHT69046">
    <property type="protein sequence ID" value="PHT69046"/>
    <property type="gene ID" value="T459_28533"/>
</dbReference>
<organism evidence="3 4">
    <name type="scientific">Capsicum annuum</name>
    <name type="common">Capsicum pepper</name>
    <dbReference type="NCBI Taxonomy" id="4072"/>
    <lineage>
        <taxon>Eukaryota</taxon>
        <taxon>Viridiplantae</taxon>
        <taxon>Streptophyta</taxon>
        <taxon>Embryophyta</taxon>
        <taxon>Tracheophyta</taxon>
        <taxon>Spermatophyta</taxon>
        <taxon>Magnoliopsida</taxon>
        <taxon>eudicotyledons</taxon>
        <taxon>Gunneridae</taxon>
        <taxon>Pentapetalae</taxon>
        <taxon>asterids</taxon>
        <taxon>lamiids</taxon>
        <taxon>Solanales</taxon>
        <taxon>Solanaceae</taxon>
        <taxon>Solanoideae</taxon>
        <taxon>Capsiceae</taxon>
        <taxon>Capsicum</taxon>
    </lineage>
</organism>
<dbReference type="GO" id="GO:0098542">
    <property type="term" value="P:defense response to other organism"/>
    <property type="evidence" value="ECO:0007669"/>
    <property type="project" value="InterPro"/>
</dbReference>
<comment type="subcellular location">
    <subcellularLocation>
        <location evidence="1">Membrane</location>
    </subcellularLocation>
</comment>
<accession>A0A2G2YH18</accession>
<gene>
    <name evidence="3" type="ORF">T459_28533</name>
</gene>
<dbReference type="OMA" id="WRFRTRW"/>
<comment type="caution">
    <text evidence="3">The sequence shown here is derived from an EMBL/GenBank/DDBJ whole genome shotgun (WGS) entry which is preliminary data.</text>
</comment>
<keyword evidence="4" id="KW-1185">Reference proteome</keyword>
<dbReference type="InterPro" id="IPR044839">
    <property type="entry name" value="NDR1-like"/>
</dbReference>
<evidence type="ECO:0000256" key="2">
    <source>
        <dbReference type="ARBA" id="ARBA00023136"/>
    </source>
</evidence>
<name>A0A2G2YH18_CAPAN</name>
<reference evidence="3 4" key="2">
    <citation type="journal article" date="2017" name="Genome Biol.">
        <title>New reference genome sequences of hot pepper reveal the massive evolution of plant disease-resistance genes by retroduplication.</title>
        <authorList>
            <person name="Kim S."/>
            <person name="Park J."/>
            <person name="Yeom S.I."/>
            <person name="Kim Y.M."/>
            <person name="Seo E."/>
            <person name="Kim K.T."/>
            <person name="Kim M.S."/>
            <person name="Lee J.M."/>
            <person name="Cheong K."/>
            <person name="Shin H.S."/>
            <person name="Kim S.B."/>
            <person name="Han K."/>
            <person name="Lee J."/>
            <person name="Park M."/>
            <person name="Lee H.A."/>
            <person name="Lee H.Y."/>
            <person name="Lee Y."/>
            <person name="Oh S."/>
            <person name="Lee J.H."/>
            <person name="Choi E."/>
            <person name="Choi E."/>
            <person name="Lee S.E."/>
            <person name="Jeon J."/>
            <person name="Kim H."/>
            <person name="Choi G."/>
            <person name="Song H."/>
            <person name="Lee J."/>
            <person name="Lee S.C."/>
            <person name="Kwon J.K."/>
            <person name="Lee H.Y."/>
            <person name="Koo N."/>
            <person name="Hong Y."/>
            <person name="Kim R.W."/>
            <person name="Kang W.H."/>
            <person name="Huh J.H."/>
            <person name="Kang B.C."/>
            <person name="Yang T.J."/>
            <person name="Lee Y.H."/>
            <person name="Bennetzen J.L."/>
            <person name="Choi D."/>
        </authorList>
    </citation>
    <scope>NUCLEOTIDE SEQUENCE [LARGE SCALE GENOMIC DNA]</scope>
    <source>
        <strain evidence="4">cv. CM334</strain>
    </source>
</reference>
<dbReference type="AlphaFoldDB" id="A0A2G2YH18"/>
<dbReference type="STRING" id="4072.A0A2G2YH18"/>
<dbReference type="GO" id="GO:0009506">
    <property type="term" value="C:plasmodesma"/>
    <property type="evidence" value="ECO:0000318"/>
    <property type="project" value="GO_Central"/>
</dbReference>
<keyword evidence="2" id="KW-0472">Membrane</keyword>
<reference evidence="3 4" key="1">
    <citation type="journal article" date="2014" name="Nat. Genet.">
        <title>Genome sequence of the hot pepper provides insights into the evolution of pungency in Capsicum species.</title>
        <authorList>
            <person name="Kim S."/>
            <person name="Park M."/>
            <person name="Yeom S.I."/>
            <person name="Kim Y.M."/>
            <person name="Lee J.M."/>
            <person name="Lee H.A."/>
            <person name="Seo E."/>
            <person name="Choi J."/>
            <person name="Cheong K."/>
            <person name="Kim K.T."/>
            <person name="Jung K."/>
            <person name="Lee G.W."/>
            <person name="Oh S.K."/>
            <person name="Bae C."/>
            <person name="Kim S.B."/>
            <person name="Lee H.Y."/>
            <person name="Kim S.Y."/>
            <person name="Kim M.S."/>
            <person name="Kang B.C."/>
            <person name="Jo Y.D."/>
            <person name="Yang H.B."/>
            <person name="Jeong H.J."/>
            <person name="Kang W.H."/>
            <person name="Kwon J.K."/>
            <person name="Shin C."/>
            <person name="Lim J.Y."/>
            <person name="Park J.H."/>
            <person name="Huh J.H."/>
            <person name="Kim J.S."/>
            <person name="Kim B.D."/>
            <person name="Cohen O."/>
            <person name="Paran I."/>
            <person name="Suh M.C."/>
            <person name="Lee S.B."/>
            <person name="Kim Y.K."/>
            <person name="Shin Y."/>
            <person name="Noh S.J."/>
            <person name="Park J."/>
            <person name="Seo Y.S."/>
            <person name="Kwon S.Y."/>
            <person name="Kim H.A."/>
            <person name="Park J.M."/>
            <person name="Kim H.J."/>
            <person name="Choi S.B."/>
            <person name="Bosland P.W."/>
            <person name="Reeves G."/>
            <person name="Jo S.H."/>
            <person name="Lee B.W."/>
            <person name="Cho H.T."/>
            <person name="Choi H.S."/>
            <person name="Lee M.S."/>
            <person name="Yu Y."/>
            <person name="Do Choi Y."/>
            <person name="Park B.S."/>
            <person name="van Deynze A."/>
            <person name="Ashrafi H."/>
            <person name="Hill T."/>
            <person name="Kim W.T."/>
            <person name="Pai H.S."/>
            <person name="Ahn H.K."/>
            <person name="Yeam I."/>
            <person name="Giovannoni J.J."/>
            <person name="Rose J.K."/>
            <person name="Sorensen I."/>
            <person name="Lee S.J."/>
            <person name="Kim R.W."/>
            <person name="Choi I.Y."/>
            <person name="Choi B.S."/>
            <person name="Lim J.S."/>
            <person name="Lee Y.H."/>
            <person name="Choi D."/>
        </authorList>
    </citation>
    <scope>NUCLEOTIDE SEQUENCE [LARGE SCALE GENOMIC DNA]</scope>
    <source>
        <strain evidence="4">cv. CM334</strain>
    </source>
</reference>
<evidence type="ECO:0000313" key="4">
    <source>
        <dbReference type="Proteomes" id="UP000222542"/>
    </source>
</evidence>
<evidence type="ECO:0000313" key="3">
    <source>
        <dbReference type="EMBL" id="PHT69046.1"/>
    </source>
</evidence>
<evidence type="ECO:0000256" key="1">
    <source>
        <dbReference type="ARBA" id="ARBA00004370"/>
    </source>
</evidence>